<feature type="transmembrane region" description="Helical" evidence="1">
    <location>
        <begin position="269"/>
        <end position="292"/>
    </location>
</feature>
<dbReference type="InterPro" id="IPR002656">
    <property type="entry name" value="Acyl_transf_3_dom"/>
</dbReference>
<keyword evidence="1" id="KW-1133">Transmembrane helix</keyword>
<dbReference type="Proteomes" id="UP001295684">
    <property type="component" value="Unassembled WGS sequence"/>
</dbReference>
<comment type="caution">
    <text evidence="4">The sequence shown here is derived from an EMBL/GenBank/DDBJ whole genome shotgun (WGS) entry which is preliminary data.</text>
</comment>
<evidence type="ECO:0000256" key="2">
    <source>
        <dbReference type="SAM" id="SignalP"/>
    </source>
</evidence>
<protein>
    <recommendedName>
        <fullName evidence="3">Acyltransferase 3 domain-containing protein</fullName>
    </recommendedName>
</protein>
<evidence type="ECO:0000313" key="4">
    <source>
        <dbReference type="EMBL" id="CAI2360388.1"/>
    </source>
</evidence>
<feature type="transmembrane region" description="Helical" evidence="1">
    <location>
        <begin position="230"/>
        <end position="249"/>
    </location>
</feature>
<dbReference type="Pfam" id="PF01757">
    <property type="entry name" value="Acyl_transf_3"/>
    <property type="match status" value="1"/>
</dbReference>
<feature type="transmembrane region" description="Helical" evidence="1">
    <location>
        <begin position="375"/>
        <end position="397"/>
    </location>
</feature>
<evidence type="ECO:0000313" key="5">
    <source>
        <dbReference type="Proteomes" id="UP001295684"/>
    </source>
</evidence>
<feature type="transmembrane region" description="Helical" evidence="1">
    <location>
        <begin position="572"/>
        <end position="592"/>
    </location>
</feature>
<feature type="transmembrane region" description="Helical" evidence="1">
    <location>
        <begin position="153"/>
        <end position="175"/>
    </location>
</feature>
<feature type="transmembrane region" description="Helical" evidence="1">
    <location>
        <begin position="404"/>
        <end position="431"/>
    </location>
</feature>
<evidence type="ECO:0000256" key="1">
    <source>
        <dbReference type="SAM" id="Phobius"/>
    </source>
</evidence>
<reference evidence="4" key="1">
    <citation type="submission" date="2023-07" db="EMBL/GenBank/DDBJ databases">
        <authorList>
            <consortium name="AG Swart"/>
            <person name="Singh M."/>
            <person name="Singh A."/>
            <person name="Seah K."/>
            <person name="Emmerich C."/>
        </authorList>
    </citation>
    <scope>NUCLEOTIDE SEQUENCE</scope>
    <source>
        <strain evidence="4">DP1</strain>
    </source>
</reference>
<dbReference type="EMBL" id="CAMPGE010001594">
    <property type="protein sequence ID" value="CAI2360388.1"/>
    <property type="molecule type" value="Genomic_DNA"/>
</dbReference>
<dbReference type="PANTHER" id="PTHR11161">
    <property type="entry name" value="O-ACYLTRANSFERASE"/>
    <property type="match status" value="1"/>
</dbReference>
<dbReference type="InterPro" id="IPR052728">
    <property type="entry name" value="O2_lipid_transport_reg"/>
</dbReference>
<feature type="transmembrane region" description="Helical" evidence="1">
    <location>
        <begin position="612"/>
        <end position="633"/>
    </location>
</feature>
<sequence length="665" mass="76374">MARKINFLIFLLYFSIFGKASGTHQEKRPKEGRLEIVQSGKGTTECVDAIRYSFTPEGTPIQMNMFMQSGRGLNQPGNEESCHNFPHTRYVILTIQNMPSVHMLGFCAPIQCDSEEDFTGFKQWADRQLKDLGFEDAELSVSFPFDDALSPNVGTWATIALFCVIILLCLGGIFAETTSILDKSGADPSNKKEANLNFFGLFLYKFSLINNTDKLFTIDQKMDSGMKVMCGLRALSISWIMLYQVYFFYRIPFINTQTASQNLSNWIDNLAPSGLFGVDIFFLVAGFTHIYQLTTKMYGKRFVNYPLVVLNKYLEFTIPLGFTMLFTLFILPHLGSGARFAEITSFPKCERYWWTTLTYINPVWPWAFEDICLDWTWYLSNEFFFFLFCPFLAFIYCKNRKVGYIVIILAIIGNVILNMVMTKILGLGILMTADSEYDFWTYMFGKPWNNFAPYGIGAIFGLFYFEYKNQDSHEHLTEAVGTKVYGSFHKRRILSTLCFIIGVFISLFWLFIQHSFLQGNLEINPWPPAANMIFNGFSSMAFVLGAMLMILPTFEGRISWYKSFMGSDFMVVGAKLENFTYLLHMPVILFFFADFRHGEWSNFFNAVVATSAIVPTAFLVSIPFTLCCEIPFMNLQKFLLMPKEDAKSDQQVNDALQNRESLYEK</sequence>
<dbReference type="AlphaFoldDB" id="A0AAD1X278"/>
<feature type="domain" description="Acyltransferase 3" evidence="3">
    <location>
        <begin position="231"/>
        <end position="622"/>
    </location>
</feature>
<feature type="transmembrane region" description="Helical" evidence="1">
    <location>
        <begin position="493"/>
        <end position="512"/>
    </location>
</feature>
<feature type="transmembrane region" description="Helical" evidence="1">
    <location>
        <begin position="313"/>
        <end position="331"/>
    </location>
</feature>
<evidence type="ECO:0000259" key="3">
    <source>
        <dbReference type="Pfam" id="PF01757"/>
    </source>
</evidence>
<dbReference type="GO" id="GO:0016747">
    <property type="term" value="F:acyltransferase activity, transferring groups other than amino-acyl groups"/>
    <property type="evidence" value="ECO:0007669"/>
    <property type="project" value="InterPro"/>
</dbReference>
<name>A0AAD1X278_EUPCR</name>
<keyword evidence="5" id="KW-1185">Reference proteome</keyword>
<keyword evidence="1" id="KW-0812">Transmembrane</keyword>
<organism evidence="4 5">
    <name type="scientific">Euplotes crassus</name>
    <dbReference type="NCBI Taxonomy" id="5936"/>
    <lineage>
        <taxon>Eukaryota</taxon>
        <taxon>Sar</taxon>
        <taxon>Alveolata</taxon>
        <taxon>Ciliophora</taxon>
        <taxon>Intramacronucleata</taxon>
        <taxon>Spirotrichea</taxon>
        <taxon>Hypotrichia</taxon>
        <taxon>Euplotida</taxon>
        <taxon>Euplotidae</taxon>
        <taxon>Moneuplotes</taxon>
    </lineage>
</organism>
<feature type="transmembrane region" description="Helical" evidence="1">
    <location>
        <begin position="451"/>
        <end position="467"/>
    </location>
</feature>
<dbReference type="PANTHER" id="PTHR11161:SF0">
    <property type="entry name" value="O-ACYLTRANSFERASE LIKE PROTEIN"/>
    <property type="match status" value="1"/>
</dbReference>
<feature type="signal peptide" evidence="2">
    <location>
        <begin position="1"/>
        <end position="22"/>
    </location>
</feature>
<keyword evidence="1" id="KW-0472">Membrane</keyword>
<keyword evidence="2" id="KW-0732">Signal</keyword>
<proteinExistence type="predicted"/>
<accession>A0AAD1X278</accession>
<feature type="transmembrane region" description="Helical" evidence="1">
    <location>
        <begin position="532"/>
        <end position="551"/>
    </location>
</feature>
<gene>
    <name evidence="4" type="ORF">ECRASSUSDP1_LOCUS1690</name>
</gene>
<feature type="chain" id="PRO_5041920694" description="Acyltransferase 3 domain-containing protein" evidence="2">
    <location>
        <begin position="23"/>
        <end position="665"/>
    </location>
</feature>